<keyword evidence="3" id="KW-0808">Transferase</keyword>
<dbReference type="PRINTS" id="PR00095">
    <property type="entry name" value="ANTSNTHASEI"/>
</dbReference>
<dbReference type="PANTHER" id="PTHR11236">
    <property type="entry name" value="AMINOBENZOATE/ANTHRANILATE SYNTHASE"/>
    <property type="match status" value="1"/>
</dbReference>
<comment type="caution">
    <text evidence="3">The sequence shown here is derived from an EMBL/GenBank/DDBJ whole genome shotgun (WGS) entry which is preliminary data.</text>
</comment>
<dbReference type="PANTHER" id="PTHR11236:SF50">
    <property type="entry name" value="AMINODEOXYCHORISMATE SYNTHASE COMPONENT 1"/>
    <property type="match status" value="1"/>
</dbReference>
<dbReference type="InterPro" id="IPR005802">
    <property type="entry name" value="ADC_synth_comp_1"/>
</dbReference>
<sequence length="644" mass="71977">MTPNGLDSSEAFVLLDDNLAPEGRALLFEKPVEILRCDRPQDAPATLKRMADLTAGGYHLAGYFAYELGYLFEPRLAGLIEDRLEKTRGTTPLIWMAAFHAPRSLDSEALAKILAPAGRYETSTPELSLTREDYIVKVGKVRDYIAAGDVYQINFTFKYNFRFSGDPTAFYRNLRCKQPVSYGALIHDPAHGGSDPESRGFDLLSLSPELFFRREGDRVWTRPMKGTAARGLDSAGDAEQAAWLRNDEKSRAENLMIVDLLRNDIGRVAETGSVEVTDLFTVETYRTVLQMTSGITAKLQDGVSFRDIIQKIFPCGSITGAPKVRAMEIIHELEPEARGVYTGAIGMIGPDGDCRFNVAIRTLMIEAAPIDTANDGAQETVRKAEMGIGSGIVYDSNPADEYDECLLKGQFLTTAMEDFELIETMIWRPESGYHLLDYHLERLEDSARYFGFRHDAEAVERALKETARPLTDGRYRVRLLLDRQGDISITSTALAPPDRDATFRFVISEHRIDSRDPFFRHKTTRRQLYDREYARWHEATGCDEVLFLNERDELAEGSRTNVFLEHDGMLVTPPLSSGALPGTLRRALIEDEPRVATEAVLTLKDLKGAMRVLFGNSVRGLQQAKQLDTSTANKTSDNTTLKAG</sequence>
<proteinExistence type="predicted"/>
<evidence type="ECO:0000256" key="1">
    <source>
        <dbReference type="ARBA" id="ARBA00014472"/>
    </source>
</evidence>
<accession>A0A545TL96</accession>
<keyword evidence="3" id="KW-0032">Aminotransferase</keyword>
<dbReference type="InterPro" id="IPR001544">
    <property type="entry name" value="Aminotrans_IV"/>
</dbReference>
<dbReference type="Gene3D" id="3.60.120.10">
    <property type="entry name" value="Anthranilate synthase"/>
    <property type="match status" value="1"/>
</dbReference>
<dbReference type="Proteomes" id="UP000315252">
    <property type="component" value="Unassembled WGS sequence"/>
</dbReference>
<dbReference type="InterPro" id="IPR036038">
    <property type="entry name" value="Aminotransferase-like"/>
</dbReference>
<dbReference type="GO" id="GO:0000162">
    <property type="term" value="P:L-tryptophan biosynthetic process"/>
    <property type="evidence" value="ECO:0007669"/>
    <property type="project" value="TreeGrafter"/>
</dbReference>
<reference evidence="3 4" key="1">
    <citation type="submission" date="2019-06" db="EMBL/GenBank/DDBJ databases">
        <title>Whole genome sequence for Rhodospirillaceae sp. R148.</title>
        <authorList>
            <person name="Wang G."/>
        </authorList>
    </citation>
    <scope>NUCLEOTIDE SEQUENCE [LARGE SCALE GENOMIC DNA]</scope>
    <source>
        <strain evidence="3 4">R148</strain>
    </source>
</reference>
<dbReference type="InterPro" id="IPR005801">
    <property type="entry name" value="ADC_synthase"/>
</dbReference>
<gene>
    <name evidence="3" type="primary">pabB</name>
    <name evidence="3" type="ORF">FKG95_20600</name>
</gene>
<dbReference type="NCBIfam" id="TIGR00553">
    <property type="entry name" value="pabB"/>
    <property type="match status" value="1"/>
</dbReference>
<feature type="domain" description="Chorismate-utilising enzyme C-terminal" evidence="2">
    <location>
        <begin position="131"/>
        <end position="408"/>
    </location>
</feature>
<dbReference type="Gene3D" id="3.20.10.10">
    <property type="entry name" value="D-amino Acid Aminotransferase, subunit A, domain 2"/>
    <property type="match status" value="1"/>
</dbReference>
<dbReference type="GO" id="GO:0009396">
    <property type="term" value="P:folic acid-containing compound biosynthetic process"/>
    <property type="evidence" value="ECO:0007669"/>
    <property type="project" value="InterPro"/>
</dbReference>
<dbReference type="GO" id="GO:0046820">
    <property type="term" value="F:4-amino-4-deoxychorismate synthase activity"/>
    <property type="evidence" value="ECO:0007669"/>
    <property type="project" value="TreeGrafter"/>
</dbReference>
<evidence type="ECO:0000313" key="4">
    <source>
        <dbReference type="Proteomes" id="UP000315252"/>
    </source>
</evidence>
<name>A0A545TL96_9PROT</name>
<dbReference type="AlphaFoldDB" id="A0A545TL96"/>
<dbReference type="Pfam" id="PF01063">
    <property type="entry name" value="Aminotran_4"/>
    <property type="match status" value="1"/>
</dbReference>
<keyword evidence="4" id="KW-1185">Reference proteome</keyword>
<dbReference type="EMBL" id="VHSH01000007">
    <property type="protein sequence ID" value="TQV78002.1"/>
    <property type="molecule type" value="Genomic_DNA"/>
</dbReference>
<evidence type="ECO:0000259" key="2">
    <source>
        <dbReference type="Pfam" id="PF00425"/>
    </source>
</evidence>
<dbReference type="SUPFAM" id="SSF56322">
    <property type="entry name" value="ADC synthase"/>
    <property type="match status" value="1"/>
</dbReference>
<dbReference type="OrthoDB" id="9803598at2"/>
<dbReference type="InterPro" id="IPR015890">
    <property type="entry name" value="Chorismate_C"/>
</dbReference>
<protein>
    <recommendedName>
        <fullName evidence="1">Probable branched-chain-amino-acid aminotransferase</fullName>
    </recommendedName>
</protein>
<dbReference type="InterPro" id="IPR043132">
    <property type="entry name" value="BCAT-like_C"/>
</dbReference>
<dbReference type="SUPFAM" id="SSF56752">
    <property type="entry name" value="D-aminoacid aminotransferase-like PLP-dependent enzymes"/>
    <property type="match status" value="1"/>
</dbReference>
<dbReference type="InterPro" id="IPR019999">
    <property type="entry name" value="Anth_synth_I-like"/>
</dbReference>
<dbReference type="Pfam" id="PF00425">
    <property type="entry name" value="Chorismate_bind"/>
    <property type="match status" value="1"/>
</dbReference>
<evidence type="ECO:0000313" key="3">
    <source>
        <dbReference type="EMBL" id="TQV78002.1"/>
    </source>
</evidence>
<dbReference type="Gene3D" id="3.30.470.10">
    <property type="match status" value="1"/>
</dbReference>
<dbReference type="InterPro" id="IPR043131">
    <property type="entry name" value="BCAT-like_N"/>
</dbReference>
<organism evidence="3 4">
    <name type="scientific">Denitrobaculum tricleocarpae</name>
    <dbReference type="NCBI Taxonomy" id="2591009"/>
    <lineage>
        <taxon>Bacteria</taxon>
        <taxon>Pseudomonadati</taxon>
        <taxon>Pseudomonadota</taxon>
        <taxon>Alphaproteobacteria</taxon>
        <taxon>Rhodospirillales</taxon>
        <taxon>Rhodospirillaceae</taxon>
        <taxon>Denitrobaculum</taxon>
    </lineage>
</organism>